<dbReference type="AlphaFoldDB" id="A0AAV9D3W0"/>
<sequence length="158" mass="17340">MPLTTKQKAEALHALATTALSSSLAKLSNSSRGVPSGRDFHFYANFDGFRSPAREIAIEIRKPLIYPNDDSIDEDGAYDWLVNVNDELLERFGVAADEYQRVRKEEEAIGRPMEADGFQVVFGRKKKGLVGKYQKSEGLEGSNDNGSLTTGVKVAVEG</sequence>
<keyword evidence="2" id="KW-1185">Reference proteome</keyword>
<proteinExistence type="predicted"/>
<reference evidence="1" key="1">
    <citation type="journal article" date="2023" name="Nat. Commun.">
        <title>Diploid and tetraploid genomes of Acorus and the evolution of monocots.</title>
        <authorList>
            <person name="Ma L."/>
            <person name="Liu K.W."/>
            <person name="Li Z."/>
            <person name="Hsiao Y.Y."/>
            <person name="Qi Y."/>
            <person name="Fu T."/>
            <person name="Tang G.D."/>
            <person name="Zhang D."/>
            <person name="Sun W.H."/>
            <person name="Liu D.K."/>
            <person name="Li Y."/>
            <person name="Chen G.Z."/>
            <person name="Liu X.D."/>
            <person name="Liao X.Y."/>
            <person name="Jiang Y.T."/>
            <person name="Yu X."/>
            <person name="Hao Y."/>
            <person name="Huang J."/>
            <person name="Zhao X.W."/>
            <person name="Ke S."/>
            <person name="Chen Y.Y."/>
            <person name="Wu W.L."/>
            <person name="Hsu J.L."/>
            <person name="Lin Y.F."/>
            <person name="Huang M.D."/>
            <person name="Li C.Y."/>
            <person name="Huang L."/>
            <person name="Wang Z.W."/>
            <person name="Zhao X."/>
            <person name="Zhong W.Y."/>
            <person name="Peng D.H."/>
            <person name="Ahmad S."/>
            <person name="Lan S."/>
            <person name="Zhang J.S."/>
            <person name="Tsai W.C."/>
            <person name="Van de Peer Y."/>
            <person name="Liu Z.J."/>
        </authorList>
    </citation>
    <scope>NUCLEOTIDE SEQUENCE</scope>
    <source>
        <strain evidence="1">CP</strain>
    </source>
</reference>
<organism evidence="1 2">
    <name type="scientific">Acorus calamus</name>
    <name type="common">Sweet flag</name>
    <dbReference type="NCBI Taxonomy" id="4465"/>
    <lineage>
        <taxon>Eukaryota</taxon>
        <taxon>Viridiplantae</taxon>
        <taxon>Streptophyta</taxon>
        <taxon>Embryophyta</taxon>
        <taxon>Tracheophyta</taxon>
        <taxon>Spermatophyta</taxon>
        <taxon>Magnoliopsida</taxon>
        <taxon>Liliopsida</taxon>
        <taxon>Acoraceae</taxon>
        <taxon>Acorus</taxon>
    </lineage>
</organism>
<protein>
    <submittedName>
        <fullName evidence="1">Uncharacterized protein</fullName>
    </submittedName>
</protein>
<reference evidence="1" key="2">
    <citation type="submission" date="2023-06" db="EMBL/GenBank/DDBJ databases">
        <authorList>
            <person name="Ma L."/>
            <person name="Liu K.-W."/>
            <person name="Li Z."/>
            <person name="Hsiao Y.-Y."/>
            <person name="Qi Y."/>
            <person name="Fu T."/>
            <person name="Tang G."/>
            <person name="Zhang D."/>
            <person name="Sun W.-H."/>
            <person name="Liu D.-K."/>
            <person name="Li Y."/>
            <person name="Chen G.-Z."/>
            <person name="Liu X.-D."/>
            <person name="Liao X.-Y."/>
            <person name="Jiang Y.-T."/>
            <person name="Yu X."/>
            <person name="Hao Y."/>
            <person name="Huang J."/>
            <person name="Zhao X.-W."/>
            <person name="Ke S."/>
            <person name="Chen Y.-Y."/>
            <person name="Wu W.-L."/>
            <person name="Hsu J.-L."/>
            <person name="Lin Y.-F."/>
            <person name="Huang M.-D."/>
            <person name="Li C.-Y."/>
            <person name="Huang L."/>
            <person name="Wang Z.-W."/>
            <person name="Zhao X."/>
            <person name="Zhong W.-Y."/>
            <person name="Peng D.-H."/>
            <person name="Ahmad S."/>
            <person name="Lan S."/>
            <person name="Zhang J.-S."/>
            <person name="Tsai W.-C."/>
            <person name="Van De Peer Y."/>
            <person name="Liu Z.-J."/>
        </authorList>
    </citation>
    <scope>NUCLEOTIDE SEQUENCE</scope>
    <source>
        <strain evidence="1">CP</strain>
        <tissue evidence="1">Leaves</tissue>
    </source>
</reference>
<evidence type="ECO:0000313" key="2">
    <source>
        <dbReference type="Proteomes" id="UP001180020"/>
    </source>
</evidence>
<comment type="caution">
    <text evidence="1">The sequence shown here is derived from an EMBL/GenBank/DDBJ whole genome shotgun (WGS) entry which is preliminary data.</text>
</comment>
<gene>
    <name evidence="1" type="ORF">QJS10_CPB15g02157</name>
</gene>
<dbReference type="Proteomes" id="UP001180020">
    <property type="component" value="Unassembled WGS sequence"/>
</dbReference>
<evidence type="ECO:0000313" key="1">
    <source>
        <dbReference type="EMBL" id="KAK1295905.1"/>
    </source>
</evidence>
<dbReference type="EMBL" id="JAUJYO010000015">
    <property type="protein sequence ID" value="KAK1295905.1"/>
    <property type="molecule type" value="Genomic_DNA"/>
</dbReference>
<name>A0AAV9D3W0_ACOCL</name>
<accession>A0AAV9D3W0</accession>